<protein>
    <submittedName>
        <fullName evidence="1">Uncharacterized protein</fullName>
    </submittedName>
</protein>
<dbReference type="Proteomes" id="UP001396898">
    <property type="component" value="Unassembled WGS sequence"/>
</dbReference>
<gene>
    <name evidence="1" type="ORF">PG991_012997</name>
</gene>
<accession>A0ABR1RCD8</accession>
<evidence type="ECO:0000313" key="1">
    <source>
        <dbReference type="EMBL" id="KAK8006700.1"/>
    </source>
</evidence>
<dbReference type="EMBL" id="JAQQWI010000017">
    <property type="protein sequence ID" value="KAK8006700.1"/>
    <property type="molecule type" value="Genomic_DNA"/>
</dbReference>
<comment type="caution">
    <text evidence="1">The sequence shown here is derived from an EMBL/GenBank/DDBJ whole genome shotgun (WGS) entry which is preliminary data.</text>
</comment>
<proteinExistence type="predicted"/>
<name>A0ABR1RCD8_9PEZI</name>
<organism evidence="1 2">
    <name type="scientific">Apiospora marii</name>
    <dbReference type="NCBI Taxonomy" id="335849"/>
    <lineage>
        <taxon>Eukaryota</taxon>
        <taxon>Fungi</taxon>
        <taxon>Dikarya</taxon>
        <taxon>Ascomycota</taxon>
        <taxon>Pezizomycotina</taxon>
        <taxon>Sordariomycetes</taxon>
        <taxon>Xylariomycetidae</taxon>
        <taxon>Amphisphaeriales</taxon>
        <taxon>Apiosporaceae</taxon>
        <taxon>Apiospora</taxon>
    </lineage>
</organism>
<sequence length="62" mass="6734">MPSVDDRIMHIECFNREVTRMDQVPVDDGGEDAGPDRVLATPSGCKLSEASSFDSVHISALE</sequence>
<reference evidence="1 2" key="1">
    <citation type="submission" date="2023-01" db="EMBL/GenBank/DDBJ databases">
        <title>Analysis of 21 Apiospora genomes using comparative genomics revels a genus with tremendous synthesis potential of carbohydrate active enzymes and secondary metabolites.</title>
        <authorList>
            <person name="Sorensen T."/>
        </authorList>
    </citation>
    <scope>NUCLEOTIDE SEQUENCE [LARGE SCALE GENOMIC DNA]</scope>
    <source>
        <strain evidence="1 2">CBS 20057</strain>
    </source>
</reference>
<keyword evidence="2" id="KW-1185">Reference proteome</keyword>
<evidence type="ECO:0000313" key="2">
    <source>
        <dbReference type="Proteomes" id="UP001396898"/>
    </source>
</evidence>